<dbReference type="InterPro" id="IPR036890">
    <property type="entry name" value="HATPase_C_sf"/>
</dbReference>
<dbReference type="Proteomes" id="UP000235589">
    <property type="component" value="Chromosome"/>
</dbReference>
<name>A0A2K9P1V2_9FIRM</name>
<evidence type="ECO:0000313" key="1">
    <source>
        <dbReference type="EMBL" id="AUO19230.1"/>
    </source>
</evidence>
<dbReference type="GeneID" id="98062473"/>
<reference evidence="1 2" key="1">
    <citation type="submission" date="2017-04" db="EMBL/GenBank/DDBJ databases">
        <title>Monoglobus pectinilyticus 14 draft genome.</title>
        <authorList>
            <person name="Kim C."/>
            <person name="Rosendale D.I."/>
            <person name="Kelly W.J."/>
            <person name="Tannock G.W."/>
            <person name="Patchett M.L."/>
            <person name="Jordens J.Z."/>
        </authorList>
    </citation>
    <scope>NUCLEOTIDE SEQUENCE [LARGE SCALE GENOMIC DNA]</scope>
    <source>
        <strain evidence="1 2">14</strain>
    </source>
</reference>
<organism evidence="1 2">
    <name type="scientific">Monoglobus pectinilyticus</name>
    <dbReference type="NCBI Taxonomy" id="1981510"/>
    <lineage>
        <taxon>Bacteria</taxon>
        <taxon>Bacillati</taxon>
        <taxon>Bacillota</taxon>
        <taxon>Clostridia</taxon>
        <taxon>Monoglobales</taxon>
        <taxon>Monoglobaceae</taxon>
        <taxon>Monoglobus</taxon>
    </lineage>
</organism>
<dbReference type="AlphaFoldDB" id="A0A2K9P1V2"/>
<keyword evidence="2" id="KW-1185">Reference proteome</keyword>
<evidence type="ECO:0000313" key="2">
    <source>
        <dbReference type="Proteomes" id="UP000235589"/>
    </source>
</evidence>
<protein>
    <recommendedName>
        <fullName evidence="3">Signal transduction histidine kinase</fullName>
    </recommendedName>
</protein>
<evidence type="ECO:0008006" key="3">
    <source>
        <dbReference type="Google" id="ProtNLM"/>
    </source>
</evidence>
<accession>A0A2K9P1V2</accession>
<sequence length="159" mass="18777">MNFEEKKDLEVNKLEIKENLFDMQKLILRLKNLIKIISEEQKNFYKIEVSSKINDFYIGNEKELEHVLIKFFVGAVKYLKEAEYLVFSIGVNKFTTNKDEIYFIIKGIETSNKNKNYNKNYEWLNSIKDSLKKLDGNVNIKQGLNSGYTFMLSIPLKNK</sequence>
<dbReference type="EMBL" id="CP020991">
    <property type="protein sequence ID" value="AUO19230.1"/>
    <property type="molecule type" value="Genomic_DNA"/>
</dbReference>
<proteinExistence type="predicted"/>
<dbReference type="KEGG" id="mpec:B9O19_01062"/>
<dbReference type="RefSeq" id="WP_102365449.1">
    <property type="nucleotide sequence ID" value="NZ_CP020991.1"/>
</dbReference>
<gene>
    <name evidence="1" type="ORF">B9O19_01062</name>
</gene>
<dbReference type="SUPFAM" id="SSF55874">
    <property type="entry name" value="ATPase domain of HSP90 chaperone/DNA topoisomerase II/histidine kinase"/>
    <property type="match status" value="1"/>
</dbReference>